<gene>
    <name evidence="9" type="ORF">AZ34_05365</name>
</gene>
<dbReference type="InterPro" id="IPR038770">
    <property type="entry name" value="Na+/solute_symporter_sf"/>
</dbReference>
<dbReference type="Proteomes" id="UP000023268">
    <property type="component" value="Unassembled WGS sequence"/>
</dbReference>
<evidence type="ECO:0000256" key="6">
    <source>
        <dbReference type="ARBA" id="ARBA00022989"/>
    </source>
</evidence>
<feature type="transmembrane region" description="Helical" evidence="8">
    <location>
        <begin position="66"/>
        <end position="83"/>
    </location>
</feature>
<dbReference type="GO" id="GO:0055085">
    <property type="term" value="P:transmembrane transport"/>
    <property type="evidence" value="ECO:0007669"/>
    <property type="project" value="InterPro"/>
</dbReference>
<evidence type="ECO:0000256" key="1">
    <source>
        <dbReference type="ARBA" id="ARBA00004651"/>
    </source>
</evidence>
<dbReference type="PANTHER" id="PTHR36838:SF1">
    <property type="entry name" value="SLR1864 PROTEIN"/>
    <property type="match status" value="1"/>
</dbReference>
<keyword evidence="3" id="KW-0813">Transport</keyword>
<organism evidence="9 10">
    <name type="scientific">Hylemonella gracilis str. Niagara R</name>
    <dbReference type="NCBI Taxonomy" id="1458275"/>
    <lineage>
        <taxon>Bacteria</taxon>
        <taxon>Pseudomonadati</taxon>
        <taxon>Pseudomonadota</taxon>
        <taxon>Betaproteobacteria</taxon>
        <taxon>Burkholderiales</taxon>
        <taxon>Comamonadaceae</taxon>
        <taxon>Hylemonella</taxon>
    </lineage>
</organism>
<dbReference type="STRING" id="1458275.AZ34_05365"/>
<feature type="transmembrane region" description="Helical" evidence="8">
    <location>
        <begin position="214"/>
        <end position="234"/>
    </location>
</feature>
<evidence type="ECO:0000256" key="2">
    <source>
        <dbReference type="ARBA" id="ARBA00010145"/>
    </source>
</evidence>
<comment type="similarity">
    <text evidence="2">Belongs to the auxin efflux carrier (TC 2.A.69) family.</text>
</comment>
<dbReference type="GO" id="GO:0005886">
    <property type="term" value="C:plasma membrane"/>
    <property type="evidence" value="ECO:0007669"/>
    <property type="project" value="UniProtKB-SubCell"/>
</dbReference>
<dbReference type="Pfam" id="PF03547">
    <property type="entry name" value="Mem_trans"/>
    <property type="match status" value="1"/>
</dbReference>
<reference evidence="9 10" key="1">
    <citation type="submission" date="2014-02" db="EMBL/GenBank/DDBJ databases">
        <title>Draft Genome of Hylemonella gracilis isolated from the Niagara River.</title>
        <authorList>
            <person name="Pawlowski D.R."/>
            <person name="Koudelka G.B."/>
        </authorList>
    </citation>
    <scope>NUCLEOTIDE SEQUENCE [LARGE SCALE GENOMIC DNA]</scope>
    <source>
        <strain evidence="9 10">Niagara R</strain>
    </source>
</reference>
<comment type="caution">
    <text evidence="9">The sequence shown here is derived from an EMBL/GenBank/DDBJ whole genome shotgun (WGS) entry which is preliminary data.</text>
</comment>
<proteinExistence type="inferred from homology"/>
<sequence length="329" mass="34086">MNHPVIAALAPVVLLVALGYAAGRLRVLRAEAAKDLSNLVFFLLMPALMFRTMGKVDIAHLDPLPLLGYFSAALLLFALMLGYHGLRRLSLVRGAVLGVAATFSNLVMIGIAFMSLVYGEAGLVVLLSIVSVNALVLLTTGAVVLELAVAHEALRAPQPSGAAQAGRLGMRSLGRTVLLAAKNSLLHPVPIPIVAGLLYGQTGWGIPEMIDKPLLWLGNAMGPLALLLVGVTLAGAKAREHLRGALALAMVKNLVLPALVAGFGLLYGVSGLPLVVMVVAASLPAGANAFLFAQRYKVAEDLVTAGITASTLTALLTVPLVMALAVRLG</sequence>
<dbReference type="PANTHER" id="PTHR36838">
    <property type="entry name" value="AUXIN EFFLUX CARRIER FAMILY PROTEIN"/>
    <property type="match status" value="1"/>
</dbReference>
<name>A0A016XF96_9BURK</name>
<evidence type="ECO:0000256" key="5">
    <source>
        <dbReference type="ARBA" id="ARBA00022692"/>
    </source>
</evidence>
<dbReference type="RefSeq" id="WP_035610984.1">
    <property type="nucleotide sequence ID" value="NZ_JEMG01000001.1"/>
</dbReference>
<dbReference type="Gene3D" id="1.20.1530.20">
    <property type="match status" value="1"/>
</dbReference>
<protein>
    <submittedName>
        <fullName evidence="9">Transporter</fullName>
    </submittedName>
</protein>
<evidence type="ECO:0000256" key="4">
    <source>
        <dbReference type="ARBA" id="ARBA00022475"/>
    </source>
</evidence>
<dbReference type="EMBL" id="JEMG01000001">
    <property type="protein sequence ID" value="EYC50545.1"/>
    <property type="molecule type" value="Genomic_DNA"/>
</dbReference>
<feature type="transmembrane region" description="Helical" evidence="8">
    <location>
        <begin position="177"/>
        <end position="199"/>
    </location>
</feature>
<evidence type="ECO:0000313" key="9">
    <source>
        <dbReference type="EMBL" id="EYC50545.1"/>
    </source>
</evidence>
<feature type="transmembrane region" description="Helical" evidence="8">
    <location>
        <begin position="124"/>
        <end position="145"/>
    </location>
</feature>
<dbReference type="OrthoDB" id="8683688at2"/>
<evidence type="ECO:0000256" key="8">
    <source>
        <dbReference type="SAM" id="Phobius"/>
    </source>
</evidence>
<feature type="transmembrane region" description="Helical" evidence="8">
    <location>
        <begin position="35"/>
        <end position="54"/>
    </location>
</feature>
<dbReference type="InterPro" id="IPR004776">
    <property type="entry name" value="Mem_transp_PIN-like"/>
</dbReference>
<evidence type="ECO:0000313" key="10">
    <source>
        <dbReference type="Proteomes" id="UP000023268"/>
    </source>
</evidence>
<evidence type="ECO:0000256" key="7">
    <source>
        <dbReference type="ARBA" id="ARBA00023136"/>
    </source>
</evidence>
<dbReference type="eggNOG" id="COG0679">
    <property type="taxonomic scope" value="Bacteria"/>
</dbReference>
<feature type="transmembrane region" description="Helical" evidence="8">
    <location>
        <begin position="95"/>
        <end position="118"/>
    </location>
</feature>
<comment type="subcellular location">
    <subcellularLocation>
        <location evidence="1">Cell membrane</location>
        <topology evidence="1">Multi-pass membrane protein</topology>
    </subcellularLocation>
</comment>
<keyword evidence="5 8" id="KW-0812">Transmembrane</keyword>
<feature type="transmembrane region" description="Helical" evidence="8">
    <location>
        <begin position="274"/>
        <end position="293"/>
    </location>
</feature>
<keyword evidence="6 8" id="KW-1133">Transmembrane helix</keyword>
<keyword evidence="4" id="KW-1003">Cell membrane</keyword>
<evidence type="ECO:0000256" key="3">
    <source>
        <dbReference type="ARBA" id="ARBA00022448"/>
    </source>
</evidence>
<accession>A0A016XF96</accession>
<feature type="transmembrane region" description="Helical" evidence="8">
    <location>
        <begin position="6"/>
        <end position="23"/>
    </location>
</feature>
<keyword evidence="7 8" id="KW-0472">Membrane</keyword>
<dbReference type="AlphaFoldDB" id="A0A016XF96"/>
<feature type="transmembrane region" description="Helical" evidence="8">
    <location>
        <begin position="305"/>
        <end position="326"/>
    </location>
</feature>
<feature type="transmembrane region" description="Helical" evidence="8">
    <location>
        <begin position="246"/>
        <end position="268"/>
    </location>
</feature>